<gene>
    <name evidence="1" type="ORF">CEXT_212781</name>
</gene>
<keyword evidence="2" id="KW-1185">Reference proteome</keyword>
<name>A0AAV4TDS5_CAEEX</name>
<sequence length="160" mass="18430">MLVLRHPYFRPPFPNVQLKIFFQRCQNLSPSEPLLSGVEIYHGKQCTLAGLPPHGSLWHAGRAETFSPDHSGDLQHSHSSSLDSRPRLAAVWSRHQSIYDALPEHGWAVYTQRDCECIFPPHLVFDKFRTRVISQEHQVGLLCWSELRDELSAVIFLLYE</sequence>
<organism evidence="1 2">
    <name type="scientific">Caerostris extrusa</name>
    <name type="common">Bark spider</name>
    <name type="synonym">Caerostris bankana</name>
    <dbReference type="NCBI Taxonomy" id="172846"/>
    <lineage>
        <taxon>Eukaryota</taxon>
        <taxon>Metazoa</taxon>
        <taxon>Ecdysozoa</taxon>
        <taxon>Arthropoda</taxon>
        <taxon>Chelicerata</taxon>
        <taxon>Arachnida</taxon>
        <taxon>Araneae</taxon>
        <taxon>Araneomorphae</taxon>
        <taxon>Entelegynae</taxon>
        <taxon>Araneoidea</taxon>
        <taxon>Araneidae</taxon>
        <taxon>Caerostris</taxon>
    </lineage>
</organism>
<evidence type="ECO:0000313" key="2">
    <source>
        <dbReference type="Proteomes" id="UP001054945"/>
    </source>
</evidence>
<dbReference type="AlphaFoldDB" id="A0AAV4TDS5"/>
<reference evidence="1 2" key="1">
    <citation type="submission" date="2021-06" db="EMBL/GenBank/DDBJ databases">
        <title>Caerostris extrusa draft genome.</title>
        <authorList>
            <person name="Kono N."/>
            <person name="Arakawa K."/>
        </authorList>
    </citation>
    <scope>NUCLEOTIDE SEQUENCE [LARGE SCALE GENOMIC DNA]</scope>
</reference>
<protein>
    <submittedName>
        <fullName evidence="1">Uncharacterized protein</fullName>
    </submittedName>
</protein>
<dbReference type="Proteomes" id="UP001054945">
    <property type="component" value="Unassembled WGS sequence"/>
</dbReference>
<accession>A0AAV4TDS5</accession>
<evidence type="ECO:0000313" key="1">
    <source>
        <dbReference type="EMBL" id="GIY43829.1"/>
    </source>
</evidence>
<dbReference type="EMBL" id="BPLR01011042">
    <property type="protein sequence ID" value="GIY43829.1"/>
    <property type="molecule type" value="Genomic_DNA"/>
</dbReference>
<proteinExistence type="predicted"/>
<comment type="caution">
    <text evidence="1">The sequence shown here is derived from an EMBL/GenBank/DDBJ whole genome shotgun (WGS) entry which is preliminary data.</text>
</comment>